<dbReference type="PANTHER" id="PTHR43004">
    <property type="entry name" value="TRK SYSTEM POTASSIUM UPTAKE PROTEIN"/>
    <property type="match status" value="1"/>
</dbReference>
<dbReference type="Gene3D" id="3.30.70.2450">
    <property type="match status" value="1"/>
</dbReference>
<reference evidence="6" key="1">
    <citation type="journal article" date="2019" name="Int. J. Syst. Evol. Microbiol.">
        <title>The Global Catalogue of Microorganisms (GCM) 10K type strain sequencing project: providing services to taxonomists for standard genome sequencing and annotation.</title>
        <authorList>
            <consortium name="The Broad Institute Genomics Platform"/>
            <consortium name="The Broad Institute Genome Sequencing Center for Infectious Disease"/>
            <person name="Wu L."/>
            <person name="Ma J."/>
        </authorList>
    </citation>
    <scope>NUCLEOTIDE SEQUENCE [LARGE SCALE GENOMIC DNA]</scope>
    <source>
        <strain evidence="6">JCM 17983</strain>
    </source>
</reference>
<dbReference type="InterPro" id="IPR002938">
    <property type="entry name" value="FAD-bd"/>
</dbReference>
<accession>A0ABP9EML7</accession>
<comment type="caution">
    <text evidence="5">The sequence shown here is derived from an EMBL/GenBank/DDBJ whole genome shotgun (WGS) entry which is preliminary data.</text>
</comment>
<feature type="domain" description="FAD-binding" evidence="4">
    <location>
        <begin position="4"/>
        <end position="332"/>
    </location>
</feature>
<dbReference type="RefSeq" id="WP_274232001.1">
    <property type="nucleotide sequence ID" value="NZ_BAABHQ010000011.1"/>
</dbReference>
<dbReference type="Gene3D" id="3.50.50.60">
    <property type="entry name" value="FAD/NAD(P)-binding domain"/>
    <property type="match status" value="1"/>
</dbReference>
<gene>
    <name evidence="5" type="ORF">GCM10023203_38320</name>
</gene>
<dbReference type="Proteomes" id="UP001500457">
    <property type="component" value="Unassembled WGS sequence"/>
</dbReference>
<dbReference type="Pfam" id="PF01494">
    <property type="entry name" value="FAD_binding_3"/>
    <property type="match status" value="1"/>
</dbReference>
<name>A0ABP9EML7_9PSEU</name>
<keyword evidence="5" id="KW-0503">Monooxygenase</keyword>
<keyword evidence="3" id="KW-0274">FAD</keyword>
<organism evidence="5 6">
    <name type="scientific">Actinomycetospora straminea</name>
    <dbReference type="NCBI Taxonomy" id="663607"/>
    <lineage>
        <taxon>Bacteria</taxon>
        <taxon>Bacillati</taxon>
        <taxon>Actinomycetota</taxon>
        <taxon>Actinomycetes</taxon>
        <taxon>Pseudonocardiales</taxon>
        <taxon>Pseudonocardiaceae</taxon>
        <taxon>Actinomycetospora</taxon>
    </lineage>
</organism>
<dbReference type="Gene3D" id="3.40.30.120">
    <property type="match status" value="1"/>
</dbReference>
<protein>
    <submittedName>
        <fullName evidence="5">FAD-dependent monooxygenase</fullName>
    </submittedName>
</protein>
<evidence type="ECO:0000256" key="2">
    <source>
        <dbReference type="ARBA" id="ARBA00022630"/>
    </source>
</evidence>
<keyword evidence="5" id="KW-0560">Oxidoreductase</keyword>
<dbReference type="InterPro" id="IPR050641">
    <property type="entry name" value="RIFMO-like"/>
</dbReference>
<dbReference type="PANTHER" id="PTHR43004:SF19">
    <property type="entry name" value="BINDING MONOOXYGENASE, PUTATIVE (JCVI)-RELATED"/>
    <property type="match status" value="1"/>
</dbReference>
<dbReference type="PRINTS" id="PR00420">
    <property type="entry name" value="RNGMNOXGNASE"/>
</dbReference>
<dbReference type="SUPFAM" id="SSF51905">
    <property type="entry name" value="FAD/NAD(P)-binding domain"/>
    <property type="match status" value="1"/>
</dbReference>
<evidence type="ECO:0000256" key="3">
    <source>
        <dbReference type="ARBA" id="ARBA00022827"/>
    </source>
</evidence>
<proteinExistence type="predicted"/>
<comment type="cofactor">
    <cofactor evidence="1">
        <name>FAD</name>
        <dbReference type="ChEBI" id="CHEBI:57692"/>
    </cofactor>
</comment>
<evidence type="ECO:0000259" key="4">
    <source>
        <dbReference type="Pfam" id="PF01494"/>
    </source>
</evidence>
<evidence type="ECO:0000256" key="1">
    <source>
        <dbReference type="ARBA" id="ARBA00001974"/>
    </source>
</evidence>
<dbReference type="Pfam" id="PF21274">
    <property type="entry name" value="Rng_hyd_C"/>
    <property type="match status" value="1"/>
</dbReference>
<sequence length="486" mass="52492">METTDVAVVGAGPTGLMLATELALAGVRCRVLERRTETPNTTRAFAVHARTLELLDARGMADELLPRGVPVRAISPTPGATIDLGEIDSRYPMLLIVPQSGTEQVLERRAREAGVVIVRGAEVTGLRQDILHVVLQLADGTEETARYAVGCDGAHSRVRDLLGVPFTGTEYATHILLADVRLDAPPPEAMFAETSAAGAVIVIPFGDGWFRAIAWDRQREQVPLTEPLPMDEVRDAFVRVAGTDFGMLEQRWSTRFLSERRQAAQYRVGRVLLAGDAAHVHSPLGGQGMNTGIGDAVNLGWKLGAMVHGWAPAWLLESYATERHRVGAQVLALTDAFTNLVLGYSRVRKVLQSAAVRTIVRVPPARRALLGRLTGIGIAYPAARGSHPWTGRRAPDVVCGSRRLYELLRDGRFVLVDASALGLAAEAVADAAVVRTTRATPTTRRPDVLLVRPDGYVAWAGEDTPELADQARAAVARWCGTEMRVA</sequence>
<keyword evidence="2" id="KW-0285">Flavoprotein</keyword>
<keyword evidence="6" id="KW-1185">Reference proteome</keyword>
<evidence type="ECO:0000313" key="6">
    <source>
        <dbReference type="Proteomes" id="UP001500457"/>
    </source>
</evidence>
<evidence type="ECO:0000313" key="5">
    <source>
        <dbReference type="EMBL" id="GAA4882931.1"/>
    </source>
</evidence>
<dbReference type="GO" id="GO:0004497">
    <property type="term" value="F:monooxygenase activity"/>
    <property type="evidence" value="ECO:0007669"/>
    <property type="project" value="UniProtKB-KW"/>
</dbReference>
<dbReference type="EMBL" id="BAABHQ010000011">
    <property type="protein sequence ID" value="GAA4882931.1"/>
    <property type="molecule type" value="Genomic_DNA"/>
</dbReference>
<dbReference type="InterPro" id="IPR036188">
    <property type="entry name" value="FAD/NAD-bd_sf"/>
</dbReference>